<reference evidence="12 13" key="1">
    <citation type="submission" date="2019-03" db="EMBL/GenBank/DDBJ databases">
        <title>Genomic Encyclopedia of Type Strains, Phase III (KMG-III): the genomes of soil and plant-associated and newly described type strains.</title>
        <authorList>
            <person name="Whitman W."/>
        </authorList>
    </citation>
    <scope>NUCLEOTIDE SEQUENCE [LARGE SCALE GENOMIC DNA]</scope>
    <source>
        <strain evidence="12 13">VKM Ac-2527</strain>
    </source>
</reference>
<keyword evidence="13" id="KW-1185">Reference proteome</keyword>
<dbReference type="InterPro" id="IPR036890">
    <property type="entry name" value="HATPase_C_sf"/>
</dbReference>
<feature type="transmembrane region" description="Helical" evidence="10">
    <location>
        <begin position="193"/>
        <end position="214"/>
    </location>
</feature>
<feature type="transmembrane region" description="Helical" evidence="10">
    <location>
        <begin position="257"/>
        <end position="277"/>
    </location>
</feature>
<protein>
    <recommendedName>
        <fullName evidence="2">histidine kinase</fullName>
        <ecNumber evidence="2">2.7.13.3</ecNumber>
    </recommendedName>
</protein>
<evidence type="ECO:0000313" key="12">
    <source>
        <dbReference type="EMBL" id="TDO45887.1"/>
    </source>
</evidence>
<dbReference type="InterPro" id="IPR050482">
    <property type="entry name" value="Sensor_HK_TwoCompSys"/>
</dbReference>
<dbReference type="SMART" id="SM00387">
    <property type="entry name" value="HATPase_c"/>
    <property type="match status" value="1"/>
</dbReference>
<evidence type="ECO:0000256" key="1">
    <source>
        <dbReference type="ARBA" id="ARBA00000085"/>
    </source>
</evidence>
<feature type="coiled-coil region" evidence="9">
    <location>
        <begin position="356"/>
        <end position="383"/>
    </location>
</feature>
<evidence type="ECO:0000256" key="10">
    <source>
        <dbReference type="SAM" id="Phobius"/>
    </source>
</evidence>
<dbReference type="InterPro" id="IPR011712">
    <property type="entry name" value="Sig_transdc_His_kin_sub3_dim/P"/>
</dbReference>
<dbReference type="Pfam" id="PF07730">
    <property type="entry name" value="HisKA_3"/>
    <property type="match status" value="1"/>
</dbReference>
<dbReference type="Proteomes" id="UP000295388">
    <property type="component" value="Unassembled WGS sequence"/>
</dbReference>
<keyword evidence="9" id="KW-0175">Coiled coil</keyword>
<proteinExistence type="predicted"/>
<evidence type="ECO:0000256" key="4">
    <source>
        <dbReference type="ARBA" id="ARBA00022679"/>
    </source>
</evidence>
<keyword evidence="3" id="KW-0597">Phosphoprotein</keyword>
<evidence type="ECO:0000256" key="8">
    <source>
        <dbReference type="ARBA" id="ARBA00023012"/>
    </source>
</evidence>
<dbReference type="CDD" id="cd16917">
    <property type="entry name" value="HATPase_UhpB-NarQ-NarX-like"/>
    <property type="match status" value="1"/>
</dbReference>
<gene>
    <name evidence="12" type="ORF">EV643_112216</name>
</gene>
<evidence type="ECO:0000259" key="11">
    <source>
        <dbReference type="SMART" id="SM00387"/>
    </source>
</evidence>
<feature type="transmembrane region" description="Helical" evidence="10">
    <location>
        <begin position="21"/>
        <end position="43"/>
    </location>
</feature>
<dbReference type="InterPro" id="IPR003594">
    <property type="entry name" value="HATPase_dom"/>
</dbReference>
<feature type="domain" description="Histidine kinase/HSP90-like ATPase" evidence="11">
    <location>
        <begin position="579"/>
        <end position="669"/>
    </location>
</feature>
<feature type="transmembrane region" description="Helical" evidence="10">
    <location>
        <begin position="153"/>
        <end position="173"/>
    </location>
</feature>
<evidence type="ECO:0000256" key="7">
    <source>
        <dbReference type="ARBA" id="ARBA00022840"/>
    </source>
</evidence>
<dbReference type="GO" id="GO:0046983">
    <property type="term" value="F:protein dimerization activity"/>
    <property type="evidence" value="ECO:0007669"/>
    <property type="project" value="InterPro"/>
</dbReference>
<sequence>MLARSPDQGGRTYSGDMRWPRWVAVGTFLLVPAMLAGTTWLLIAHRTEPGTARNFIGLAVVGTGIALLGLVISRREPRNPVGALLTWIGTIGLFLTSRDVYFSIVVTEPGTLPLDSRVVAWFDESGWWMLVAVGLLLLYFPDGRLTSPRWLPLTLVLLGIVQQAFGAFASTPFLEPLQDLPRPYEPLPLPLRIVSEVVFFAMLGLLLVSAYYVVRRYRRATGRVRAQLKWLSLAGVAAVLYPFVCLAEIVVTGDTGIVATVFGVAALVSLPASVGVAMLRHDLYDVDRVLADTVTYGIVMVVLLGTYAVAAVSLGVVLGRDSAVVAAAATAVCALILAPLRSRLQRVVDRRLYPPRRAALLAIEDLQRRIHTEQAQPEELENALRTALRDPDLRVGLLVPGASGFVDATGTPVVGPQLVPVMLGGTQIGVLASATGPAVLKAVAAGAASLVEVTRLRAELAGALREVEASRTRLVQAGDAERRRLERDLHDGAQQRLVSLGMAMRLAQRHLGDGTIDVNRLLDQGVAELTTAIAELRQIAHGLRPTSLDDGLHAALTAITQTLPIPVRLQIPSDELPEELATTAYFVAAEAVTNAAKYSNATSIAVRVARSSIEIRIRIEDDGCGGARPRPGSGLAGLADRVAAVGGSLSMDSPAGRGTTIEAVLPCAS</sequence>
<dbReference type="Pfam" id="PF02518">
    <property type="entry name" value="HATPase_c"/>
    <property type="match status" value="1"/>
</dbReference>
<feature type="transmembrane region" description="Helical" evidence="10">
    <location>
        <begin position="125"/>
        <end position="141"/>
    </location>
</feature>
<dbReference type="Gene3D" id="1.20.5.1930">
    <property type="match status" value="1"/>
</dbReference>
<feature type="transmembrane region" description="Helical" evidence="10">
    <location>
        <begin position="322"/>
        <end position="340"/>
    </location>
</feature>
<feature type="transmembrane region" description="Helical" evidence="10">
    <location>
        <begin position="230"/>
        <end position="251"/>
    </location>
</feature>
<keyword evidence="6 12" id="KW-0418">Kinase</keyword>
<dbReference type="AlphaFoldDB" id="A0A4R6K9M4"/>
<evidence type="ECO:0000256" key="3">
    <source>
        <dbReference type="ARBA" id="ARBA00022553"/>
    </source>
</evidence>
<keyword evidence="10" id="KW-1133">Transmembrane helix</keyword>
<organism evidence="12 13">
    <name type="scientific">Kribbella caucasensis</name>
    <dbReference type="NCBI Taxonomy" id="2512215"/>
    <lineage>
        <taxon>Bacteria</taxon>
        <taxon>Bacillati</taxon>
        <taxon>Actinomycetota</taxon>
        <taxon>Actinomycetes</taxon>
        <taxon>Propionibacteriales</taxon>
        <taxon>Kribbellaceae</taxon>
        <taxon>Kribbella</taxon>
    </lineage>
</organism>
<dbReference type="PANTHER" id="PTHR24421">
    <property type="entry name" value="NITRATE/NITRITE SENSOR PROTEIN NARX-RELATED"/>
    <property type="match status" value="1"/>
</dbReference>
<keyword evidence="5" id="KW-0547">Nucleotide-binding</keyword>
<dbReference type="GO" id="GO:0016020">
    <property type="term" value="C:membrane"/>
    <property type="evidence" value="ECO:0007669"/>
    <property type="project" value="InterPro"/>
</dbReference>
<dbReference type="Gene3D" id="3.30.565.10">
    <property type="entry name" value="Histidine kinase-like ATPase, C-terminal domain"/>
    <property type="match status" value="1"/>
</dbReference>
<name>A0A4R6K9M4_9ACTN</name>
<keyword evidence="10" id="KW-0812">Transmembrane</keyword>
<keyword evidence="4" id="KW-0808">Transferase</keyword>
<dbReference type="PANTHER" id="PTHR24421:SF10">
    <property type="entry name" value="NITRATE_NITRITE SENSOR PROTEIN NARQ"/>
    <property type="match status" value="1"/>
</dbReference>
<keyword evidence="10" id="KW-0472">Membrane</keyword>
<feature type="transmembrane region" description="Helical" evidence="10">
    <location>
        <begin position="55"/>
        <end position="72"/>
    </location>
</feature>
<evidence type="ECO:0000256" key="5">
    <source>
        <dbReference type="ARBA" id="ARBA00022741"/>
    </source>
</evidence>
<dbReference type="GO" id="GO:0000155">
    <property type="term" value="F:phosphorelay sensor kinase activity"/>
    <property type="evidence" value="ECO:0007669"/>
    <property type="project" value="InterPro"/>
</dbReference>
<evidence type="ECO:0000313" key="13">
    <source>
        <dbReference type="Proteomes" id="UP000295388"/>
    </source>
</evidence>
<keyword evidence="7" id="KW-0067">ATP-binding</keyword>
<evidence type="ECO:0000256" key="9">
    <source>
        <dbReference type="SAM" id="Coils"/>
    </source>
</evidence>
<dbReference type="EMBL" id="SNWQ01000012">
    <property type="protein sequence ID" value="TDO45887.1"/>
    <property type="molecule type" value="Genomic_DNA"/>
</dbReference>
<feature type="transmembrane region" description="Helical" evidence="10">
    <location>
        <begin position="289"/>
        <end position="310"/>
    </location>
</feature>
<dbReference type="GO" id="GO:0005524">
    <property type="term" value="F:ATP binding"/>
    <property type="evidence" value="ECO:0007669"/>
    <property type="project" value="UniProtKB-KW"/>
</dbReference>
<accession>A0A4R6K9M4</accession>
<evidence type="ECO:0000256" key="6">
    <source>
        <dbReference type="ARBA" id="ARBA00022777"/>
    </source>
</evidence>
<keyword evidence="8" id="KW-0902">Two-component regulatory system</keyword>
<evidence type="ECO:0000256" key="2">
    <source>
        <dbReference type="ARBA" id="ARBA00012438"/>
    </source>
</evidence>
<dbReference type="EC" id="2.7.13.3" evidence="2"/>
<feature type="transmembrane region" description="Helical" evidence="10">
    <location>
        <begin position="84"/>
        <end position="105"/>
    </location>
</feature>
<comment type="catalytic activity">
    <reaction evidence="1">
        <text>ATP + protein L-histidine = ADP + protein N-phospho-L-histidine.</text>
        <dbReference type="EC" id="2.7.13.3"/>
    </reaction>
</comment>
<dbReference type="SUPFAM" id="SSF55874">
    <property type="entry name" value="ATPase domain of HSP90 chaperone/DNA topoisomerase II/histidine kinase"/>
    <property type="match status" value="1"/>
</dbReference>
<comment type="caution">
    <text evidence="12">The sequence shown here is derived from an EMBL/GenBank/DDBJ whole genome shotgun (WGS) entry which is preliminary data.</text>
</comment>